<accession>A0A9P1GJL5</accession>
<reference evidence="7" key="1">
    <citation type="submission" date="2022-10" db="EMBL/GenBank/DDBJ databases">
        <authorList>
            <person name="Chen Y."/>
            <person name="Dougan E. K."/>
            <person name="Chan C."/>
            <person name="Rhodes N."/>
            <person name="Thang M."/>
        </authorList>
    </citation>
    <scope>NUCLEOTIDE SEQUENCE</scope>
</reference>
<dbReference type="PANTHER" id="PTHR45668:SF5">
    <property type="entry name" value="SERINE_THREONINE-PROTEIN PHOSPHATASE 5"/>
    <property type="match status" value="1"/>
</dbReference>
<dbReference type="EC" id="3.1.3.16" evidence="4"/>
<comment type="catalytic activity">
    <reaction evidence="4">
        <text>O-phospho-L-threonyl-[protein] + H2O = L-threonyl-[protein] + phosphate</text>
        <dbReference type="Rhea" id="RHEA:47004"/>
        <dbReference type="Rhea" id="RHEA-COMP:11060"/>
        <dbReference type="Rhea" id="RHEA-COMP:11605"/>
        <dbReference type="ChEBI" id="CHEBI:15377"/>
        <dbReference type="ChEBI" id="CHEBI:30013"/>
        <dbReference type="ChEBI" id="CHEBI:43474"/>
        <dbReference type="ChEBI" id="CHEBI:61977"/>
        <dbReference type="EC" id="3.1.3.16"/>
    </reaction>
</comment>
<evidence type="ECO:0000313" key="8">
    <source>
        <dbReference type="EMBL" id="CAL1169691.1"/>
    </source>
</evidence>
<feature type="region of interest" description="Disordered" evidence="5">
    <location>
        <begin position="542"/>
        <end position="562"/>
    </location>
</feature>
<dbReference type="AlphaFoldDB" id="A0A9P1GJL5"/>
<dbReference type="Gene3D" id="3.60.21.10">
    <property type="match status" value="1"/>
</dbReference>
<gene>
    <name evidence="7" type="ORF">C1SCF055_LOCUS41068</name>
</gene>
<evidence type="ECO:0000259" key="6">
    <source>
        <dbReference type="PROSITE" id="PS00125"/>
    </source>
</evidence>
<evidence type="ECO:0000256" key="5">
    <source>
        <dbReference type="SAM" id="MobiDB-lite"/>
    </source>
</evidence>
<evidence type="ECO:0000256" key="2">
    <source>
        <dbReference type="ARBA" id="ARBA00022723"/>
    </source>
</evidence>
<dbReference type="PANTHER" id="PTHR45668">
    <property type="entry name" value="SERINE/THREONINE-PROTEIN PHOSPHATASE 5-RELATED"/>
    <property type="match status" value="1"/>
</dbReference>
<proteinExistence type="inferred from homology"/>
<evidence type="ECO:0000256" key="1">
    <source>
        <dbReference type="ARBA" id="ARBA00001936"/>
    </source>
</evidence>
<feature type="domain" description="Serine/threonine specific protein phosphatases" evidence="6">
    <location>
        <begin position="445"/>
        <end position="450"/>
    </location>
</feature>
<dbReference type="SMART" id="SM00156">
    <property type="entry name" value="PP2Ac"/>
    <property type="match status" value="1"/>
</dbReference>
<dbReference type="Pfam" id="PF00149">
    <property type="entry name" value="Metallophos"/>
    <property type="match status" value="1"/>
</dbReference>
<dbReference type="Proteomes" id="UP001152797">
    <property type="component" value="Unassembled WGS sequence"/>
</dbReference>
<evidence type="ECO:0000256" key="3">
    <source>
        <dbReference type="ARBA" id="ARBA00023211"/>
    </source>
</evidence>
<dbReference type="InterPro" id="IPR004843">
    <property type="entry name" value="Calcineurin-like_PHP"/>
</dbReference>
<comment type="caution">
    <text evidence="7">The sequence shown here is derived from an EMBL/GenBank/DDBJ whole genome shotgun (WGS) entry which is preliminary data.</text>
</comment>
<organism evidence="7">
    <name type="scientific">Cladocopium goreaui</name>
    <dbReference type="NCBI Taxonomy" id="2562237"/>
    <lineage>
        <taxon>Eukaryota</taxon>
        <taxon>Sar</taxon>
        <taxon>Alveolata</taxon>
        <taxon>Dinophyceae</taxon>
        <taxon>Suessiales</taxon>
        <taxon>Symbiodiniaceae</taxon>
        <taxon>Cladocopium</taxon>
    </lineage>
</organism>
<dbReference type="EMBL" id="CAMXCT030006578">
    <property type="protein sequence ID" value="CAL4803628.1"/>
    <property type="molecule type" value="Genomic_DNA"/>
</dbReference>
<dbReference type="InterPro" id="IPR051134">
    <property type="entry name" value="PPP_phosphatase"/>
</dbReference>
<dbReference type="InterPro" id="IPR029052">
    <property type="entry name" value="Metallo-depent_PP-like"/>
</dbReference>
<sequence length="662" mass="74183">MANLGLPGPSNALEPFRPVQEVVSNRISRKFGPEEVLSKLRVTAERQHRQIESDMEFDRILWAANQSKDQMLAEETFVAAAAQLWGFTRVAARAMFYASDVNDTARLDKVEYLLLREAFVKNDEALADNELIQEIQLRAIYFKYVLRRPAQRTVFNTVLTAAEMLDLVRDLCTGDTHVQKVAAHLLPRLHSDKETIPLQEFVGTFMDRGKLQNLLDSNSMSVNDIVSNVRDARDQRFKTGRVVLDGRAESAYLSSPLQEKKGIESDVVGSEAVNADMELDPQCRAVGGWRGPMAVARTSEEYGVALQVIKVAMGLAQEAASSNDMLDRDWLPNGAGLDRLLGKGESLQANKICLLAKACQRQFSSYPSLVRVRAPAKVFGDIHGQLRDVLLLFGLFGMPYHCGGDIQTTSYVFNGDFVDRGEHQLEVVALLFSLHVVYPMQVYLVRGNHEFRDMSENMGELGFLHHCQSRMKKRWRSVFDAVHSAFDWMPLGAVVAGKVLVLHGGLGDGTWGLRDLEELKRPMQELDCDHALNALWSDPSDSDNTMSRGVHSNEERGEGAGIHQFGPDITQTFCMREGIDLVIRSHQFVRQGYKVMHGGHLITLFSARNYLLDDGEASHNDAAMILLATDLNGHLRVHPKRVAFMPHPDSVPPKESWWKNFS</sequence>
<evidence type="ECO:0000313" key="9">
    <source>
        <dbReference type="Proteomes" id="UP001152797"/>
    </source>
</evidence>
<dbReference type="InterPro" id="IPR006186">
    <property type="entry name" value="Ser/Thr-sp_prot-phosphatase"/>
</dbReference>
<evidence type="ECO:0000256" key="4">
    <source>
        <dbReference type="RuleBase" id="RU004273"/>
    </source>
</evidence>
<comment type="cofactor">
    <cofactor evidence="1">
        <name>Mn(2+)</name>
        <dbReference type="ChEBI" id="CHEBI:29035"/>
    </cofactor>
</comment>
<name>A0A9P1GJL5_9DINO</name>
<dbReference type="EMBL" id="CAMXCT010006578">
    <property type="protein sequence ID" value="CAI4016316.1"/>
    <property type="molecule type" value="Genomic_DNA"/>
</dbReference>
<keyword evidence="9" id="KW-1185">Reference proteome</keyword>
<dbReference type="OrthoDB" id="442428at2759"/>
<dbReference type="GO" id="GO:0004722">
    <property type="term" value="F:protein serine/threonine phosphatase activity"/>
    <property type="evidence" value="ECO:0007669"/>
    <property type="project" value="UniProtKB-EC"/>
</dbReference>
<protein>
    <recommendedName>
        <fullName evidence="4">Serine/threonine-protein phosphatase</fullName>
        <ecNumber evidence="4">3.1.3.16</ecNumber>
    </recommendedName>
</protein>
<dbReference type="GO" id="GO:0046872">
    <property type="term" value="F:metal ion binding"/>
    <property type="evidence" value="ECO:0007669"/>
    <property type="project" value="UniProtKB-KW"/>
</dbReference>
<dbReference type="SUPFAM" id="SSF56300">
    <property type="entry name" value="Metallo-dependent phosphatases"/>
    <property type="match status" value="1"/>
</dbReference>
<dbReference type="EMBL" id="CAMXCT020006578">
    <property type="protein sequence ID" value="CAL1169691.1"/>
    <property type="molecule type" value="Genomic_DNA"/>
</dbReference>
<dbReference type="PRINTS" id="PR00114">
    <property type="entry name" value="STPHPHTASE"/>
</dbReference>
<comment type="similarity">
    <text evidence="4">Belongs to the PPP phosphatase family.</text>
</comment>
<reference evidence="8" key="2">
    <citation type="submission" date="2024-04" db="EMBL/GenBank/DDBJ databases">
        <authorList>
            <person name="Chen Y."/>
            <person name="Shah S."/>
            <person name="Dougan E. K."/>
            <person name="Thang M."/>
            <person name="Chan C."/>
        </authorList>
    </citation>
    <scope>NUCLEOTIDE SEQUENCE [LARGE SCALE GENOMIC DNA]</scope>
</reference>
<dbReference type="PROSITE" id="PS00125">
    <property type="entry name" value="SER_THR_PHOSPHATASE"/>
    <property type="match status" value="1"/>
</dbReference>
<evidence type="ECO:0000313" key="7">
    <source>
        <dbReference type="EMBL" id="CAI4016316.1"/>
    </source>
</evidence>
<keyword evidence="2" id="KW-0479">Metal-binding</keyword>
<keyword evidence="4" id="KW-0378">Hydrolase</keyword>
<keyword evidence="3" id="KW-0464">Manganese</keyword>